<organism evidence="2 3">
    <name type="scientific">Prorocentrum cordatum</name>
    <dbReference type="NCBI Taxonomy" id="2364126"/>
    <lineage>
        <taxon>Eukaryota</taxon>
        <taxon>Sar</taxon>
        <taxon>Alveolata</taxon>
        <taxon>Dinophyceae</taxon>
        <taxon>Prorocentrales</taxon>
        <taxon>Prorocentraceae</taxon>
        <taxon>Prorocentrum</taxon>
    </lineage>
</organism>
<accession>A0ABN9PJ88</accession>
<feature type="non-terminal residue" evidence="2">
    <location>
        <position position="1"/>
    </location>
</feature>
<feature type="compositionally biased region" description="Basic and acidic residues" evidence="1">
    <location>
        <begin position="115"/>
        <end position="124"/>
    </location>
</feature>
<feature type="non-terminal residue" evidence="2">
    <location>
        <position position="124"/>
    </location>
</feature>
<dbReference type="EMBL" id="CAUYUJ010000581">
    <property type="protein sequence ID" value="CAK0791440.1"/>
    <property type="molecule type" value="Genomic_DNA"/>
</dbReference>
<reference evidence="2" key="1">
    <citation type="submission" date="2023-10" db="EMBL/GenBank/DDBJ databases">
        <authorList>
            <person name="Chen Y."/>
            <person name="Shah S."/>
            <person name="Dougan E. K."/>
            <person name="Thang M."/>
            <person name="Chan C."/>
        </authorList>
    </citation>
    <scope>NUCLEOTIDE SEQUENCE [LARGE SCALE GENOMIC DNA]</scope>
</reference>
<dbReference type="Proteomes" id="UP001189429">
    <property type="component" value="Unassembled WGS sequence"/>
</dbReference>
<name>A0ABN9PJ88_9DINO</name>
<keyword evidence="3" id="KW-1185">Reference proteome</keyword>
<feature type="compositionally biased region" description="Basic and acidic residues" evidence="1">
    <location>
        <begin position="69"/>
        <end position="79"/>
    </location>
</feature>
<gene>
    <name evidence="2" type="ORF">PCOR1329_LOCUS2329</name>
</gene>
<protein>
    <submittedName>
        <fullName evidence="2">Uncharacterized protein</fullName>
    </submittedName>
</protein>
<sequence length="124" mass="13268">PRARRRPLREAGHGAGAGHAGAPRRPAGRESTPARPALRVAAPLGHPAREARDVAARGQGPRGGALQQQDRRADAEGRRHPAQPHLRRERGGRSRPLEGATRRPPGTPRRRGGAHRPDRGALPV</sequence>
<evidence type="ECO:0000256" key="1">
    <source>
        <dbReference type="SAM" id="MobiDB-lite"/>
    </source>
</evidence>
<evidence type="ECO:0000313" key="2">
    <source>
        <dbReference type="EMBL" id="CAK0791440.1"/>
    </source>
</evidence>
<feature type="compositionally biased region" description="Low complexity" evidence="1">
    <location>
        <begin position="20"/>
        <end position="44"/>
    </location>
</feature>
<evidence type="ECO:0000313" key="3">
    <source>
        <dbReference type="Proteomes" id="UP001189429"/>
    </source>
</evidence>
<feature type="region of interest" description="Disordered" evidence="1">
    <location>
        <begin position="1"/>
        <end position="124"/>
    </location>
</feature>
<proteinExistence type="predicted"/>
<comment type="caution">
    <text evidence="2">The sequence shown here is derived from an EMBL/GenBank/DDBJ whole genome shotgun (WGS) entry which is preliminary data.</text>
</comment>